<sequence>MTPSDPVTKRIGIAFAFLVLFAGGMYALQIGGEEWVKGLNPDTILPLSDAGIQETFYWNDFNYGPQEWRPFKEPLNISNTAYGDNEWYLMFVKANATPYGGNPALHRRGNVQVNYSFTNLAGTAAFHVIGFDATAKCRTNKQDGYGASSYFVTGDAEAGTGYLLSTPMTSWNNVPVLPPGEYDTDEGAESFYYFIHFDPLSGGDGAVHITDSSDLLKGEVIETDAQSGEFYVTHTGGSLLDDILLVVCVSEVQPDDFSLDIETSFVRRE</sequence>
<proteinExistence type="predicted"/>
<organism evidence="1 2">
    <name type="scientific">Methanogenium organophilum</name>
    <dbReference type="NCBI Taxonomy" id="2199"/>
    <lineage>
        <taxon>Archaea</taxon>
        <taxon>Methanobacteriati</taxon>
        <taxon>Methanobacteriota</taxon>
        <taxon>Stenosarchaea group</taxon>
        <taxon>Methanomicrobia</taxon>
        <taxon>Methanomicrobiales</taxon>
        <taxon>Methanomicrobiaceae</taxon>
        <taxon>Methanogenium</taxon>
    </lineage>
</organism>
<gene>
    <name evidence="1" type="ORF">OU421_08745</name>
</gene>
<reference evidence="1" key="1">
    <citation type="submission" date="2022-11" db="EMBL/GenBank/DDBJ databases">
        <title>Complete genome sequence of Methanogenium organophilum DSM 3596.</title>
        <authorList>
            <person name="Chen S.-C."/>
            <person name="Lai S.-J."/>
            <person name="You Y.-T."/>
        </authorList>
    </citation>
    <scope>NUCLEOTIDE SEQUENCE</scope>
    <source>
        <strain evidence="1">DSM 3596</strain>
    </source>
</reference>
<name>A0A9X9S425_METOG</name>
<evidence type="ECO:0000313" key="2">
    <source>
        <dbReference type="Proteomes" id="UP001163096"/>
    </source>
</evidence>
<evidence type="ECO:0000313" key="1">
    <source>
        <dbReference type="EMBL" id="WAI00515.1"/>
    </source>
</evidence>
<dbReference type="GeneID" id="76835185"/>
<keyword evidence="2" id="KW-1185">Reference proteome</keyword>
<accession>A0A9X9S425</accession>
<dbReference type="AlphaFoldDB" id="A0A9X9S425"/>
<dbReference type="KEGG" id="mou:OU421_08745"/>
<dbReference type="EMBL" id="CP113361">
    <property type="protein sequence ID" value="WAI00515.1"/>
    <property type="molecule type" value="Genomic_DNA"/>
</dbReference>
<protein>
    <submittedName>
        <fullName evidence="1">Uncharacterized protein</fullName>
    </submittedName>
</protein>
<dbReference type="RefSeq" id="WP_268185714.1">
    <property type="nucleotide sequence ID" value="NZ_CP113361.1"/>
</dbReference>
<dbReference type="Proteomes" id="UP001163096">
    <property type="component" value="Chromosome"/>
</dbReference>